<evidence type="ECO:0000259" key="6">
    <source>
        <dbReference type="PROSITE" id="PS50937"/>
    </source>
</evidence>
<keyword evidence="2" id="KW-0805">Transcription regulation</keyword>
<feature type="region of interest" description="Disordered" evidence="5">
    <location>
        <begin position="212"/>
        <end position="256"/>
    </location>
</feature>
<dbReference type="GO" id="GO:0003677">
    <property type="term" value="F:DNA binding"/>
    <property type="evidence" value="ECO:0007669"/>
    <property type="project" value="UniProtKB-KW"/>
</dbReference>
<evidence type="ECO:0000256" key="4">
    <source>
        <dbReference type="ARBA" id="ARBA00023163"/>
    </source>
</evidence>
<feature type="compositionally biased region" description="Basic and acidic residues" evidence="5">
    <location>
        <begin position="240"/>
        <end position="256"/>
    </location>
</feature>
<dbReference type="SMART" id="SM00422">
    <property type="entry name" value="HTH_MERR"/>
    <property type="match status" value="1"/>
</dbReference>
<dbReference type="EMBL" id="OKRB01000075">
    <property type="protein sequence ID" value="SPE19057.1"/>
    <property type="molecule type" value="Genomic_DNA"/>
</dbReference>
<name>A0A2N9L6X7_9BACT</name>
<dbReference type="PRINTS" id="PR00040">
    <property type="entry name" value="HTHMERR"/>
</dbReference>
<organism evidence="7 8">
    <name type="scientific">Candidatus Sulfuritelmatomonas gaucii</name>
    <dbReference type="NCBI Taxonomy" id="2043161"/>
    <lineage>
        <taxon>Bacteria</taxon>
        <taxon>Pseudomonadati</taxon>
        <taxon>Acidobacteriota</taxon>
        <taxon>Terriglobia</taxon>
        <taxon>Terriglobales</taxon>
        <taxon>Acidobacteriaceae</taxon>
        <taxon>Candidatus Sulfuritelmatomonas</taxon>
    </lineage>
</organism>
<evidence type="ECO:0000256" key="2">
    <source>
        <dbReference type="ARBA" id="ARBA00023015"/>
    </source>
</evidence>
<dbReference type="InterPro" id="IPR047057">
    <property type="entry name" value="MerR_fam"/>
</dbReference>
<accession>A0A2N9L6X7</accession>
<sequence length="256" mass="28112">MTKAPNLHPSVTLRSSSRRACGTAKTGLGTSGRSPARNADRRPPACPVADDSLFPLDSRTHSRVHTRLMMESKRASVLTSGQLGAAAGVSADTIRHYEKLGLLARPMRTEGGYRLYPPSALLRVQTIRSALKAEFGLTELAGIFRERDTGGTPCRRVASMASDKITAFDRQIAELTELRNWLSATVAKWNSRLERTPSRKRAGLLESLALEDLPTNRQRKGSNHETNFSHVSSGPQPRCIRPDSHELPHARSARDV</sequence>
<dbReference type="InterPro" id="IPR015358">
    <property type="entry name" value="Tscrpt_reg_MerR_DNA-bd"/>
</dbReference>
<proteinExistence type="predicted"/>
<dbReference type="AlphaFoldDB" id="A0A2N9L6X7"/>
<keyword evidence="4" id="KW-0804">Transcription</keyword>
<dbReference type="Pfam" id="PF00376">
    <property type="entry name" value="MerR"/>
    <property type="match status" value="1"/>
</dbReference>
<reference evidence="8" key="1">
    <citation type="submission" date="2018-02" db="EMBL/GenBank/DDBJ databases">
        <authorList>
            <person name="Hausmann B."/>
        </authorList>
    </citation>
    <scope>NUCLEOTIDE SEQUENCE [LARGE SCALE GENOMIC DNA]</scope>
    <source>
        <strain evidence="8">Peat soil MAG SbA5</strain>
    </source>
</reference>
<dbReference type="PANTHER" id="PTHR30204:SF69">
    <property type="entry name" value="MERR-FAMILY TRANSCRIPTIONAL REGULATOR"/>
    <property type="match status" value="1"/>
</dbReference>
<keyword evidence="3" id="KW-0238">DNA-binding</keyword>
<protein>
    <submittedName>
        <fullName evidence="7">Transcriptional regulator, MerR family (Modular protein)</fullName>
    </submittedName>
</protein>
<feature type="domain" description="HTH merR-type" evidence="6">
    <location>
        <begin position="77"/>
        <end position="146"/>
    </location>
</feature>
<dbReference type="InterPro" id="IPR009061">
    <property type="entry name" value="DNA-bd_dom_put_sf"/>
</dbReference>
<dbReference type="SUPFAM" id="SSF46955">
    <property type="entry name" value="Putative DNA-binding domain"/>
    <property type="match status" value="1"/>
</dbReference>
<dbReference type="Gene3D" id="1.10.1660.10">
    <property type="match status" value="1"/>
</dbReference>
<keyword evidence="1" id="KW-0678">Repressor</keyword>
<dbReference type="PANTHER" id="PTHR30204">
    <property type="entry name" value="REDOX-CYCLING DRUG-SENSING TRANSCRIPTIONAL ACTIVATOR SOXR"/>
    <property type="match status" value="1"/>
</dbReference>
<feature type="compositionally biased region" description="Polar residues" evidence="5">
    <location>
        <begin position="224"/>
        <end position="235"/>
    </location>
</feature>
<dbReference type="PROSITE" id="PS50937">
    <property type="entry name" value="HTH_MERR_2"/>
    <property type="match status" value="1"/>
</dbReference>
<feature type="region of interest" description="Disordered" evidence="5">
    <location>
        <begin position="1"/>
        <end position="50"/>
    </location>
</feature>
<dbReference type="Proteomes" id="UP000239735">
    <property type="component" value="Unassembled WGS sequence"/>
</dbReference>
<dbReference type="Pfam" id="PF09278">
    <property type="entry name" value="MerR-DNA-bind"/>
    <property type="match status" value="1"/>
</dbReference>
<evidence type="ECO:0000313" key="7">
    <source>
        <dbReference type="EMBL" id="SPE19057.1"/>
    </source>
</evidence>
<gene>
    <name evidence="7" type="ORF">SBA5_20004</name>
</gene>
<evidence type="ECO:0000313" key="8">
    <source>
        <dbReference type="Proteomes" id="UP000239735"/>
    </source>
</evidence>
<dbReference type="InterPro" id="IPR000551">
    <property type="entry name" value="MerR-type_HTH_dom"/>
</dbReference>
<dbReference type="GO" id="GO:0003700">
    <property type="term" value="F:DNA-binding transcription factor activity"/>
    <property type="evidence" value="ECO:0007669"/>
    <property type="project" value="InterPro"/>
</dbReference>
<evidence type="ECO:0000256" key="5">
    <source>
        <dbReference type="SAM" id="MobiDB-lite"/>
    </source>
</evidence>
<evidence type="ECO:0000256" key="3">
    <source>
        <dbReference type="ARBA" id="ARBA00023125"/>
    </source>
</evidence>
<evidence type="ECO:0000256" key="1">
    <source>
        <dbReference type="ARBA" id="ARBA00022491"/>
    </source>
</evidence>